<dbReference type="EC" id="3.1.3.3" evidence="3"/>
<dbReference type="Gene3D" id="3.90.1470.10">
    <property type="entry name" value="thrh gene product, domain 2"/>
    <property type="match status" value="1"/>
</dbReference>
<dbReference type="GO" id="GO:0005737">
    <property type="term" value="C:cytoplasm"/>
    <property type="evidence" value="ECO:0007669"/>
    <property type="project" value="TreeGrafter"/>
</dbReference>
<dbReference type="Gene3D" id="3.40.50.1000">
    <property type="entry name" value="HAD superfamily/HAD-like"/>
    <property type="match status" value="1"/>
</dbReference>
<comment type="catalytic activity">
    <reaction evidence="10">
        <text>O-phospho-D-serine + H2O = D-serine + phosphate</text>
        <dbReference type="Rhea" id="RHEA:24873"/>
        <dbReference type="ChEBI" id="CHEBI:15377"/>
        <dbReference type="ChEBI" id="CHEBI:35247"/>
        <dbReference type="ChEBI" id="CHEBI:43474"/>
        <dbReference type="ChEBI" id="CHEBI:58680"/>
        <dbReference type="EC" id="3.1.3.3"/>
    </reaction>
</comment>
<evidence type="ECO:0000313" key="11">
    <source>
        <dbReference type="EMBL" id="URQ62887.1"/>
    </source>
</evidence>
<keyword evidence="8" id="KW-0718">Serine biosynthesis</keyword>
<dbReference type="AlphaFoldDB" id="A0A9Q8U237"/>
<dbReference type="Pfam" id="PF00702">
    <property type="entry name" value="Hydrolase"/>
    <property type="match status" value="1"/>
</dbReference>
<evidence type="ECO:0000256" key="1">
    <source>
        <dbReference type="ARBA" id="ARBA00001946"/>
    </source>
</evidence>
<comment type="pathway">
    <text evidence="2">Amino-acid biosynthesis; L-serine biosynthesis; L-serine from 3-phospho-D-glycerate: step 3/3.</text>
</comment>
<comment type="catalytic activity">
    <reaction evidence="9">
        <text>O-phospho-L-serine + H2O = L-serine + phosphate</text>
        <dbReference type="Rhea" id="RHEA:21208"/>
        <dbReference type="ChEBI" id="CHEBI:15377"/>
        <dbReference type="ChEBI" id="CHEBI:33384"/>
        <dbReference type="ChEBI" id="CHEBI:43474"/>
        <dbReference type="ChEBI" id="CHEBI:57524"/>
        <dbReference type="EC" id="3.1.3.3"/>
    </reaction>
</comment>
<keyword evidence="6 11" id="KW-0378">Hydrolase</keyword>
<accession>A0A9Q8U237</accession>
<keyword evidence="7" id="KW-0460">Magnesium</keyword>
<dbReference type="EMBL" id="CP097966">
    <property type="protein sequence ID" value="URQ62887.1"/>
    <property type="molecule type" value="Genomic_DNA"/>
</dbReference>
<sequence length="195" mass="22578">MKILCTDLEGTLAPEIWQELGEHLNIPELNLTTRDIPNFEDLMKQRMETLKTNEIKFSEIKKFLASIEPFEGAKNFLSALKNKYQVVIVSDTFYELGLPVVEKIGNYPILCHHLEIEDDYISGYEKRQDNPKKSVVQGFSKMNFECFCIGDSYNDIQMIDEAKGAFIFAPDEIKKSRPDIISFDNYKDLQNHLLK</sequence>
<evidence type="ECO:0000256" key="6">
    <source>
        <dbReference type="ARBA" id="ARBA00022801"/>
    </source>
</evidence>
<dbReference type="InterPro" id="IPR036412">
    <property type="entry name" value="HAD-like_sf"/>
</dbReference>
<evidence type="ECO:0000256" key="2">
    <source>
        <dbReference type="ARBA" id="ARBA00005135"/>
    </source>
</evidence>
<dbReference type="GO" id="GO:0006564">
    <property type="term" value="P:L-serine biosynthetic process"/>
    <property type="evidence" value="ECO:0007669"/>
    <property type="project" value="UniProtKB-KW"/>
</dbReference>
<dbReference type="NCBIfam" id="NF010109">
    <property type="entry name" value="PRK13582.1"/>
    <property type="match status" value="1"/>
</dbReference>
<dbReference type="GO" id="GO:0000287">
    <property type="term" value="F:magnesium ion binding"/>
    <property type="evidence" value="ECO:0007669"/>
    <property type="project" value="TreeGrafter"/>
</dbReference>
<dbReference type="Proteomes" id="UP001056381">
    <property type="component" value="Chromosome"/>
</dbReference>
<keyword evidence="12" id="KW-1185">Reference proteome</keyword>
<protein>
    <recommendedName>
        <fullName evidence="3">phosphoserine phosphatase</fullName>
        <ecNumber evidence="3">3.1.3.3</ecNumber>
    </recommendedName>
</protein>
<evidence type="ECO:0000256" key="3">
    <source>
        <dbReference type="ARBA" id="ARBA00012640"/>
    </source>
</evidence>
<dbReference type="InterPro" id="IPR050582">
    <property type="entry name" value="HAD-like_SerB"/>
</dbReference>
<evidence type="ECO:0000256" key="8">
    <source>
        <dbReference type="ARBA" id="ARBA00023299"/>
    </source>
</evidence>
<dbReference type="PANTHER" id="PTHR43344">
    <property type="entry name" value="PHOSPHOSERINE PHOSPHATASE"/>
    <property type="match status" value="1"/>
</dbReference>
<evidence type="ECO:0000256" key="10">
    <source>
        <dbReference type="ARBA" id="ARBA00048523"/>
    </source>
</evidence>
<dbReference type="SUPFAM" id="SSF56784">
    <property type="entry name" value="HAD-like"/>
    <property type="match status" value="1"/>
</dbReference>
<dbReference type="InterPro" id="IPR023214">
    <property type="entry name" value="HAD_sf"/>
</dbReference>
<organism evidence="11 12">
    <name type="scientific">SAR86 cluster bacterium</name>
    <dbReference type="NCBI Taxonomy" id="2030880"/>
    <lineage>
        <taxon>Bacteria</taxon>
        <taxon>Pseudomonadati</taxon>
        <taxon>Pseudomonadota</taxon>
        <taxon>Gammaproteobacteria</taxon>
        <taxon>SAR86 cluster</taxon>
    </lineage>
</organism>
<reference evidence="11" key="1">
    <citation type="submission" date="2022-05" db="EMBL/GenBank/DDBJ databases">
        <title>Single-amplified genomics reveal most streamlined microbe among free-living bacteria.</title>
        <authorList>
            <person name="Roda-Garcia J."/>
            <person name="Haro-Moreno J.M."/>
            <person name="Rodriguez-Valera F."/>
            <person name="Almagro-Moreno S."/>
            <person name="Lopez-Perez M."/>
        </authorList>
    </citation>
    <scope>NUCLEOTIDE SEQUENCE</scope>
    <source>
        <strain evidence="11">TMED112-D2-2</strain>
    </source>
</reference>
<evidence type="ECO:0000256" key="4">
    <source>
        <dbReference type="ARBA" id="ARBA00022605"/>
    </source>
</evidence>
<evidence type="ECO:0000256" key="7">
    <source>
        <dbReference type="ARBA" id="ARBA00022842"/>
    </source>
</evidence>
<gene>
    <name evidence="11" type="primary">thrH</name>
    <name evidence="11" type="ORF">M9B40_03950</name>
</gene>
<proteinExistence type="predicted"/>
<keyword evidence="4" id="KW-0028">Amino-acid biosynthesis</keyword>
<dbReference type="PANTHER" id="PTHR43344:SF2">
    <property type="entry name" value="PHOSPHOSERINE PHOSPHATASE"/>
    <property type="match status" value="1"/>
</dbReference>
<dbReference type="GO" id="GO:0036424">
    <property type="term" value="F:L-phosphoserine phosphatase activity"/>
    <property type="evidence" value="ECO:0007669"/>
    <property type="project" value="TreeGrafter"/>
</dbReference>
<evidence type="ECO:0000256" key="9">
    <source>
        <dbReference type="ARBA" id="ARBA00048138"/>
    </source>
</evidence>
<evidence type="ECO:0000256" key="5">
    <source>
        <dbReference type="ARBA" id="ARBA00022723"/>
    </source>
</evidence>
<evidence type="ECO:0000313" key="12">
    <source>
        <dbReference type="Proteomes" id="UP001056381"/>
    </source>
</evidence>
<keyword evidence="5" id="KW-0479">Metal-binding</keyword>
<comment type="cofactor">
    <cofactor evidence="1">
        <name>Mg(2+)</name>
        <dbReference type="ChEBI" id="CHEBI:18420"/>
    </cofactor>
</comment>
<name>A0A9Q8U237_9GAMM</name>